<evidence type="ECO:0000256" key="1">
    <source>
        <dbReference type="ARBA" id="ARBA00022664"/>
    </source>
</evidence>
<reference evidence="3 4" key="1">
    <citation type="journal article" date="2012" name="PLoS Pathog.">
        <title>Diverse lifestyles and strategies of plant pathogenesis encoded in the genomes of eighteen Dothideomycetes fungi.</title>
        <authorList>
            <person name="Ohm R.A."/>
            <person name="Feau N."/>
            <person name="Henrissat B."/>
            <person name="Schoch C.L."/>
            <person name="Horwitz B.A."/>
            <person name="Barry K.W."/>
            <person name="Condon B.J."/>
            <person name="Copeland A.C."/>
            <person name="Dhillon B."/>
            <person name="Glaser F."/>
            <person name="Hesse C.N."/>
            <person name="Kosti I."/>
            <person name="LaButti K."/>
            <person name="Lindquist E.A."/>
            <person name="Lucas S."/>
            <person name="Salamov A.A."/>
            <person name="Bradshaw R.E."/>
            <person name="Ciuffetti L."/>
            <person name="Hamelin R.C."/>
            <person name="Kema G.H.J."/>
            <person name="Lawrence C."/>
            <person name="Scott J.A."/>
            <person name="Spatafora J.W."/>
            <person name="Turgeon B.G."/>
            <person name="de Wit P.J.G.M."/>
            <person name="Zhong S."/>
            <person name="Goodwin S.B."/>
            <person name="Grigoriev I.V."/>
        </authorList>
    </citation>
    <scope>NUCLEOTIDE SEQUENCE [LARGE SCALE GENOMIC DNA]</scope>
    <source>
        <strain evidence="3 4">CIRAD86</strain>
    </source>
</reference>
<dbReference type="PROSITE" id="PS51025">
    <property type="entry name" value="PWI"/>
    <property type="match status" value="1"/>
</dbReference>
<dbReference type="InterPro" id="IPR002483">
    <property type="entry name" value="PWI_dom"/>
</dbReference>
<dbReference type="SUPFAM" id="SSF101233">
    <property type="entry name" value="PWI domain"/>
    <property type="match status" value="1"/>
</dbReference>
<keyword evidence="4" id="KW-1185">Reference proteome</keyword>
<dbReference type="eggNOG" id="KOG2146">
    <property type="taxonomic scope" value="Eukaryota"/>
</dbReference>
<dbReference type="PANTHER" id="PTHR23148:SF0">
    <property type="entry name" value="SERINE_ARGININE REPETITIVE MATRIX PROTEIN 1"/>
    <property type="match status" value="1"/>
</dbReference>
<accession>M2ZJ81</accession>
<evidence type="ECO:0000313" key="4">
    <source>
        <dbReference type="Proteomes" id="UP000016932"/>
    </source>
</evidence>
<dbReference type="GO" id="GO:0005681">
    <property type="term" value="C:spliceosomal complex"/>
    <property type="evidence" value="ECO:0007669"/>
    <property type="project" value="TreeGrafter"/>
</dbReference>
<feature type="domain" description="PWI" evidence="2">
    <location>
        <begin position="16"/>
        <end position="115"/>
    </location>
</feature>
<name>M2ZJ81_PSEFD</name>
<dbReference type="RefSeq" id="XP_007929949.1">
    <property type="nucleotide sequence ID" value="XM_007931758.1"/>
</dbReference>
<sequence length="310" mass="33473">MPAALKTGADARAMRMTKYPDIFNKKVDMTKVNLPVIKKWVSDEIAKILNSDDDVVTEMIFTIIEGSKSPNIKQLQTDITGFLDKDAAPFCLELWKLCLSAQDSPNGIPKELLEAKKLELIQERHGSASESESVASEVEAAEAVEVAAAIVLQTDVQCHATPDHHQEEADETREAALTATCPAEAAVDATILFDVDARHHMVDRHLAHVPRHVGADAATPRPPSLDLAHHLGGGTGPVAMDRLGVDRGRLHRGDAADHLLTLMILAHLQTGADVDHPAHDHHRAVELATTAPVHAPVHLPPSVVVESPET</sequence>
<gene>
    <name evidence="3" type="ORF">MYCFIDRAFT_216349</name>
</gene>
<keyword evidence="1" id="KW-0507">mRNA processing</keyword>
<dbReference type="VEuPathDB" id="FungiDB:MYCFIDRAFT_216349"/>
<dbReference type="SMART" id="SM00311">
    <property type="entry name" value="PWI"/>
    <property type="match status" value="1"/>
</dbReference>
<dbReference type="PANTHER" id="PTHR23148">
    <property type="entry name" value="SERINE/ARGININE REGULATED NUCLEAR MATRIX PROTEIN"/>
    <property type="match status" value="1"/>
</dbReference>
<dbReference type="GO" id="GO:0006397">
    <property type="term" value="P:mRNA processing"/>
    <property type="evidence" value="ECO:0007669"/>
    <property type="project" value="UniProtKB-KW"/>
</dbReference>
<dbReference type="GO" id="GO:0003723">
    <property type="term" value="F:RNA binding"/>
    <property type="evidence" value="ECO:0007669"/>
    <property type="project" value="TreeGrafter"/>
</dbReference>
<dbReference type="Pfam" id="PF01480">
    <property type="entry name" value="PWI"/>
    <property type="match status" value="1"/>
</dbReference>
<dbReference type="GeneID" id="19338265"/>
<dbReference type="AlphaFoldDB" id="M2ZJ81"/>
<evidence type="ECO:0000259" key="2">
    <source>
        <dbReference type="PROSITE" id="PS51025"/>
    </source>
</evidence>
<organism evidence="3 4">
    <name type="scientific">Pseudocercospora fijiensis (strain CIRAD86)</name>
    <name type="common">Black leaf streak disease fungus</name>
    <name type="synonym">Mycosphaerella fijiensis</name>
    <dbReference type="NCBI Taxonomy" id="383855"/>
    <lineage>
        <taxon>Eukaryota</taxon>
        <taxon>Fungi</taxon>
        <taxon>Dikarya</taxon>
        <taxon>Ascomycota</taxon>
        <taxon>Pezizomycotina</taxon>
        <taxon>Dothideomycetes</taxon>
        <taxon>Dothideomycetidae</taxon>
        <taxon>Mycosphaerellales</taxon>
        <taxon>Mycosphaerellaceae</taxon>
        <taxon>Pseudocercospora</taxon>
    </lineage>
</organism>
<dbReference type="InterPro" id="IPR052225">
    <property type="entry name" value="Ser/Arg_repetitive_matrix"/>
</dbReference>
<protein>
    <recommendedName>
        <fullName evidence="2">PWI domain-containing protein</fullName>
    </recommendedName>
</protein>
<dbReference type="HOGENOM" id="CLU_897494_0_0_1"/>
<dbReference type="Proteomes" id="UP000016932">
    <property type="component" value="Unassembled WGS sequence"/>
</dbReference>
<dbReference type="STRING" id="383855.M2ZJ81"/>
<proteinExistence type="predicted"/>
<dbReference type="InterPro" id="IPR036483">
    <property type="entry name" value="PWI_dom_sf"/>
</dbReference>
<dbReference type="OrthoDB" id="163257at2759"/>
<dbReference type="GO" id="GO:0048024">
    <property type="term" value="P:regulation of mRNA splicing, via spliceosome"/>
    <property type="evidence" value="ECO:0007669"/>
    <property type="project" value="TreeGrafter"/>
</dbReference>
<dbReference type="Gene3D" id="1.20.1390.10">
    <property type="entry name" value="PWI domain"/>
    <property type="match status" value="1"/>
</dbReference>
<dbReference type="EMBL" id="KB446562">
    <property type="protein sequence ID" value="EME79154.1"/>
    <property type="molecule type" value="Genomic_DNA"/>
</dbReference>
<evidence type="ECO:0000313" key="3">
    <source>
        <dbReference type="EMBL" id="EME79154.1"/>
    </source>
</evidence>
<dbReference type="KEGG" id="pfj:MYCFIDRAFT_216349"/>